<keyword evidence="2" id="KW-0456">Lyase</keyword>
<dbReference type="Gene3D" id="1.10.12.10">
    <property type="entry name" value="Lyase 2-enoyl-coa Hydratase, Chain A, domain 2"/>
    <property type="match status" value="1"/>
</dbReference>
<dbReference type="InterPro" id="IPR001753">
    <property type="entry name" value="Enoyl-CoA_hydra/iso"/>
</dbReference>
<dbReference type="Pfam" id="PF00378">
    <property type="entry name" value="ECH_1"/>
    <property type="match status" value="1"/>
</dbReference>
<dbReference type="InterPro" id="IPR014748">
    <property type="entry name" value="Enoyl-CoA_hydra_C"/>
</dbReference>
<dbReference type="EMBL" id="SOJN01000080">
    <property type="protein sequence ID" value="TET45597.1"/>
    <property type="molecule type" value="Genomic_DNA"/>
</dbReference>
<comment type="caution">
    <text evidence="4">The sequence shown here is derived from an EMBL/GenBank/DDBJ whole genome shotgun (WGS) entry which is preliminary data.</text>
</comment>
<gene>
    <name evidence="4" type="ORF">E3J62_07255</name>
</gene>
<evidence type="ECO:0000313" key="4">
    <source>
        <dbReference type="EMBL" id="TET45597.1"/>
    </source>
</evidence>
<evidence type="ECO:0008006" key="6">
    <source>
        <dbReference type="Google" id="ProtNLM"/>
    </source>
</evidence>
<sequence length="261" mass="27890">MMSYKNLLVDKKDGYAVVTVSRPQVLNALNKRTVAEILQCFDELASDKNVKAVIVTGSGDKSFVAGADISELNAADREGGLEITRNGQAAFGKIEALPKPVIAAVNGYALGGGCELAMACDIRIASEKAKFGQPEVTLGLIPGYGGTQRLSRLVGKGKAKELILTGEVIDAQEALRIGLVERVVPHEKLMSEVKALAAKLADLGPIALRLAKNSIDTGFDMPMAEALKVESERFGEVCDTEDKNEGTKAFLEKRKPQFKGK</sequence>
<evidence type="ECO:0000256" key="3">
    <source>
        <dbReference type="RuleBase" id="RU003707"/>
    </source>
</evidence>
<protein>
    <recommendedName>
        <fullName evidence="6">Crotonase</fullName>
    </recommendedName>
</protein>
<proteinExistence type="inferred from homology"/>
<dbReference type="CDD" id="cd06558">
    <property type="entry name" value="crotonase-like"/>
    <property type="match status" value="1"/>
</dbReference>
<dbReference type="Gene3D" id="3.90.226.10">
    <property type="entry name" value="2-enoyl-CoA Hydratase, Chain A, domain 1"/>
    <property type="match status" value="1"/>
</dbReference>
<dbReference type="PANTHER" id="PTHR11941:SF54">
    <property type="entry name" value="ENOYL-COA HYDRATASE, MITOCHONDRIAL"/>
    <property type="match status" value="1"/>
</dbReference>
<organism evidence="4 5">
    <name type="scientific">candidate division TA06 bacterium</name>
    <dbReference type="NCBI Taxonomy" id="2250710"/>
    <lineage>
        <taxon>Bacteria</taxon>
        <taxon>Bacteria division TA06</taxon>
    </lineage>
</organism>
<dbReference type="FunFam" id="3.90.226.10:FF:000009">
    <property type="entry name" value="Carnitinyl-CoA dehydratase"/>
    <property type="match status" value="1"/>
</dbReference>
<dbReference type="PANTHER" id="PTHR11941">
    <property type="entry name" value="ENOYL-COA HYDRATASE-RELATED"/>
    <property type="match status" value="1"/>
</dbReference>
<evidence type="ECO:0000256" key="2">
    <source>
        <dbReference type="ARBA" id="ARBA00023239"/>
    </source>
</evidence>
<evidence type="ECO:0000313" key="5">
    <source>
        <dbReference type="Proteomes" id="UP000315525"/>
    </source>
</evidence>
<evidence type="ECO:0000256" key="1">
    <source>
        <dbReference type="ARBA" id="ARBA00005254"/>
    </source>
</evidence>
<dbReference type="InterPro" id="IPR018376">
    <property type="entry name" value="Enoyl-CoA_hyd/isom_CS"/>
</dbReference>
<comment type="similarity">
    <text evidence="1 3">Belongs to the enoyl-CoA hydratase/isomerase family.</text>
</comment>
<dbReference type="PROSITE" id="PS00166">
    <property type="entry name" value="ENOYL_COA_HYDRATASE"/>
    <property type="match status" value="1"/>
</dbReference>
<reference evidence="4 5" key="1">
    <citation type="submission" date="2019-03" db="EMBL/GenBank/DDBJ databases">
        <title>Metabolic potential of uncultured bacteria and archaea associated with petroleum seepage in deep-sea sediments.</title>
        <authorList>
            <person name="Dong X."/>
            <person name="Hubert C."/>
        </authorList>
    </citation>
    <scope>NUCLEOTIDE SEQUENCE [LARGE SCALE GENOMIC DNA]</scope>
    <source>
        <strain evidence="4">E44_bin18</strain>
    </source>
</reference>
<dbReference type="FunFam" id="1.10.12.10:FF:000001">
    <property type="entry name" value="Probable enoyl-CoA hydratase, mitochondrial"/>
    <property type="match status" value="1"/>
</dbReference>
<dbReference type="SUPFAM" id="SSF52096">
    <property type="entry name" value="ClpP/crotonase"/>
    <property type="match status" value="1"/>
</dbReference>
<dbReference type="GO" id="GO:0016836">
    <property type="term" value="F:hydro-lyase activity"/>
    <property type="evidence" value="ECO:0007669"/>
    <property type="project" value="UniProtKB-ARBA"/>
</dbReference>
<dbReference type="GO" id="GO:0006635">
    <property type="term" value="P:fatty acid beta-oxidation"/>
    <property type="evidence" value="ECO:0007669"/>
    <property type="project" value="TreeGrafter"/>
</dbReference>
<dbReference type="InterPro" id="IPR029045">
    <property type="entry name" value="ClpP/crotonase-like_dom_sf"/>
</dbReference>
<dbReference type="AlphaFoldDB" id="A0A523USS2"/>
<accession>A0A523USS2</accession>
<name>A0A523USS2_UNCT6</name>
<dbReference type="Proteomes" id="UP000315525">
    <property type="component" value="Unassembled WGS sequence"/>
</dbReference>